<keyword evidence="1" id="KW-0862">Zinc</keyword>
<dbReference type="InterPro" id="IPR036875">
    <property type="entry name" value="Znf_CCHC_sf"/>
</dbReference>
<proteinExistence type="predicted"/>
<keyword evidence="1" id="KW-0479">Metal-binding</keyword>
<feature type="region of interest" description="Disordered" evidence="2">
    <location>
        <begin position="175"/>
        <end position="195"/>
    </location>
</feature>
<dbReference type="AlphaFoldDB" id="A0A8W8NTN8"/>
<reference evidence="4" key="1">
    <citation type="submission" date="2022-08" db="UniProtKB">
        <authorList>
            <consortium name="EnsemblMetazoa"/>
        </authorList>
    </citation>
    <scope>IDENTIFICATION</scope>
    <source>
        <strain evidence="4">05x7-T-G4-1.051#20</strain>
    </source>
</reference>
<dbReference type="Proteomes" id="UP000005408">
    <property type="component" value="Unassembled WGS sequence"/>
</dbReference>
<sequence>MDARQIQSSISEEVNRVVSRQQSELLSSLQNMMDSRLSVFQQNIQQISASQICKIEDNLNEHYVFRKKGNENQYKHEARVLTKLKEAREHLNCGSDDGVESAKSSIAEGIEMVKNRQKVIKLADSSQLGWKVVQEYQANPIADDSDDEKKMYRAQMRAERKVFNGRKRQRFEPYQKKPATVSRMETDERSTSSGKPGRCFDCGAKGHWSRDCTKKDDKANKISENLEKFLPISNLALFNDISSIISPVGRLRSRYSEWEKIGTGFGGYFECINDNNENVFMGSVVGNWTAEEAMQSSTWRELETVNRVMKRLGVQSHINKAVTDSGVSLDSKLGTFSEHMYFILYFNKLFMKVSEPFPGYSQLL</sequence>
<protein>
    <recommendedName>
        <fullName evidence="3">CCHC-type domain-containing protein</fullName>
    </recommendedName>
</protein>
<evidence type="ECO:0000256" key="1">
    <source>
        <dbReference type="PROSITE-ProRule" id="PRU00047"/>
    </source>
</evidence>
<evidence type="ECO:0000313" key="5">
    <source>
        <dbReference type="Proteomes" id="UP000005408"/>
    </source>
</evidence>
<dbReference type="GO" id="GO:0008270">
    <property type="term" value="F:zinc ion binding"/>
    <property type="evidence" value="ECO:0007669"/>
    <property type="project" value="UniProtKB-KW"/>
</dbReference>
<dbReference type="GO" id="GO:0003676">
    <property type="term" value="F:nucleic acid binding"/>
    <property type="evidence" value="ECO:0007669"/>
    <property type="project" value="InterPro"/>
</dbReference>
<dbReference type="Gene3D" id="4.10.60.10">
    <property type="entry name" value="Zinc finger, CCHC-type"/>
    <property type="match status" value="1"/>
</dbReference>
<evidence type="ECO:0000313" key="4">
    <source>
        <dbReference type="EnsemblMetazoa" id="G6720.7:cds"/>
    </source>
</evidence>
<evidence type="ECO:0000259" key="3">
    <source>
        <dbReference type="PROSITE" id="PS50158"/>
    </source>
</evidence>
<dbReference type="SUPFAM" id="SSF57756">
    <property type="entry name" value="Retrovirus zinc finger-like domains"/>
    <property type="match status" value="1"/>
</dbReference>
<keyword evidence="5" id="KW-1185">Reference proteome</keyword>
<dbReference type="InterPro" id="IPR001878">
    <property type="entry name" value="Znf_CCHC"/>
</dbReference>
<evidence type="ECO:0000256" key="2">
    <source>
        <dbReference type="SAM" id="MobiDB-lite"/>
    </source>
</evidence>
<organism evidence="4 5">
    <name type="scientific">Magallana gigas</name>
    <name type="common">Pacific oyster</name>
    <name type="synonym">Crassostrea gigas</name>
    <dbReference type="NCBI Taxonomy" id="29159"/>
    <lineage>
        <taxon>Eukaryota</taxon>
        <taxon>Metazoa</taxon>
        <taxon>Spiralia</taxon>
        <taxon>Lophotrochozoa</taxon>
        <taxon>Mollusca</taxon>
        <taxon>Bivalvia</taxon>
        <taxon>Autobranchia</taxon>
        <taxon>Pteriomorphia</taxon>
        <taxon>Ostreida</taxon>
        <taxon>Ostreoidea</taxon>
        <taxon>Ostreidae</taxon>
        <taxon>Magallana</taxon>
    </lineage>
</organism>
<dbReference type="PROSITE" id="PS50158">
    <property type="entry name" value="ZF_CCHC"/>
    <property type="match status" value="1"/>
</dbReference>
<dbReference type="Pfam" id="PF00098">
    <property type="entry name" value="zf-CCHC"/>
    <property type="match status" value="1"/>
</dbReference>
<feature type="domain" description="CCHC-type" evidence="3">
    <location>
        <begin position="198"/>
        <end position="214"/>
    </location>
</feature>
<name>A0A8W8NTN8_MAGGI</name>
<accession>A0A8W8NTN8</accession>
<dbReference type="EnsemblMetazoa" id="G6720.7">
    <property type="protein sequence ID" value="G6720.7:cds"/>
    <property type="gene ID" value="G6720"/>
</dbReference>
<keyword evidence="1" id="KW-0863">Zinc-finger</keyword>
<dbReference type="SMART" id="SM00343">
    <property type="entry name" value="ZnF_C2HC"/>
    <property type="match status" value="1"/>
</dbReference>